<dbReference type="InterPro" id="IPR058625">
    <property type="entry name" value="MdtA-like_BSH"/>
</dbReference>
<dbReference type="AlphaFoldDB" id="A0A212JM41"/>
<dbReference type="EMBL" id="FLUM01000002">
    <property type="protein sequence ID" value="SBW00481.1"/>
    <property type="molecule type" value="Genomic_DNA"/>
</dbReference>
<dbReference type="GO" id="GO:1990281">
    <property type="term" value="C:efflux pump complex"/>
    <property type="evidence" value="ECO:0007669"/>
    <property type="project" value="TreeGrafter"/>
</dbReference>
<sequence>MKNRYIILIITMIFILLTAVNCKKEVNRNDESVPVDIISIKPVLNSPIYNYSGIIEESYSSMISFQVTGNIQQIYCGENQHVKKGTLLANLDKVVHQNSYDMALSTYKQAEDAYNRLKILYDDNSLPEIKWIETQTALQNAKSMVNIAKNNLDNCNLYAPFSGVVAKKITEVGANVMPGVPVFNLVKLEKIKIKVAIPEKEVSQISIGQKAIIKIMALDENAEYTAFITEKSSMANPLSHTYDIKIELDNETGTFMPGMICDVTIMYDKNEDEEIIIPNNSIMIDNDNNRFVWKVENDIAYKQSVIIDKLSDKGVIIKEGLCNGDLIIINGNQKVSAGMKVKIR</sequence>
<feature type="domain" description="CusB-like beta-barrel" evidence="3">
    <location>
        <begin position="193"/>
        <end position="266"/>
    </location>
</feature>
<reference evidence="5" key="1">
    <citation type="submission" date="2016-04" db="EMBL/GenBank/DDBJ databases">
        <authorList>
            <person name="Evans L.H."/>
            <person name="Alamgir A."/>
            <person name="Owens N."/>
            <person name="Weber N.D."/>
            <person name="Virtaneva K."/>
            <person name="Barbian K."/>
            <person name="Babar A."/>
            <person name="Rosenke K."/>
        </authorList>
    </citation>
    <scope>NUCLEOTIDE SEQUENCE</scope>
    <source>
        <strain evidence="5">86-1</strain>
    </source>
</reference>
<organism evidence="5">
    <name type="scientific">uncultured Dysgonomonas sp</name>
    <dbReference type="NCBI Taxonomy" id="206096"/>
    <lineage>
        <taxon>Bacteria</taxon>
        <taxon>Pseudomonadati</taxon>
        <taxon>Bacteroidota</taxon>
        <taxon>Bacteroidia</taxon>
        <taxon>Bacteroidales</taxon>
        <taxon>Dysgonomonadaceae</taxon>
        <taxon>Dysgonomonas</taxon>
        <taxon>environmental samples</taxon>
    </lineage>
</organism>
<dbReference type="Pfam" id="PF25954">
    <property type="entry name" value="Beta-barrel_RND_2"/>
    <property type="match status" value="1"/>
</dbReference>
<dbReference type="PANTHER" id="PTHR30469">
    <property type="entry name" value="MULTIDRUG RESISTANCE PROTEIN MDTA"/>
    <property type="match status" value="1"/>
</dbReference>
<feature type="domain" description="Multidrug resistance protein MdtA-like barrel-sandwich hybrid" evidence="2">
    <location>
        <begin position="63"/>
        <end position="186"/>
    </location>
</feature>
<evidence type="ECO:0000256" key="1">
    <source>
        <dbReference type="ARBA" id="ARBA00009477"/>
    </source>
</evidence>
<dbReference type="Gene3D" id="2.40.420.20">
    <property type="match status" value="1"/>
</dbReference>
<dbReference type="Gene3D" id="2.40.30.170">
    <property type="match status" value="1"/>
</dbReference>
<dbReference type="GO" id="GO:0015562">
    <property type="term" value="F:efflux transmembrane transporter activity"/>
    <property type="evidence" value="ECO:0007669"/>
    <property type="project" value="TreeGrafter"/>
</dbReference>
<dbReference type="RefSeq" id="WP_291031342.1">
    <property type="nucleotide sequence ID" value="NZ_CALESN010000019.1"/>
</dbReference>
<proteinExistence type="inferred from homology"/>
<dbReference type="Pfam" id="PF25989">
    <property type="entry name" value="YknX_C"/>
    <property type="match status" value="1"/>
</dbReference>
<protein>
    <submittedName>
        <fullName evidence="5">Cation efflux system protein</fullName>
    </submittedName>
</protein>
<gene>
    <name evidence="5" type="ORF">KL86DYS1_20205</name>
</gene>
<dbReference type="InterPro" id="IPR006143">
    <property type="entry name" value="RND_pump_MFP"/>
</dbReference>
<dbReference type="InterPro" id="IPR058792">
    <property type="entry name" value="Beta-barrel_RND_2"/>
</dbReference>
<dbReference type="Gene3D" id="2.40.50.100">
    <property type="match status" value="1"/>
</dbReference>
<dbReference type="NCBIfam" id="TIGR01730">
    <property type="entry name" value="RND_mfp"/>
    <property type="match status" value="1"/>
</dbReference>
<name>A0A212JM41_9BACT</name>
<comment type="similarity">
    <text evidence="1">Belongs to the membrane fusion protein (MFP) (TC 8.A.1) family.</text>
</comment>
<dbReference type="InterPro" id="IPR058637">
    <property type="entry name" value="YknX-like_C"/>
</dbReference>
<evidence type="ECO:0000259" key="4">
    <source>
        <dbReference type="Pfam" id="PF25989"/>
    </source>
</evidence>
<evidence type="ECO:0000313" key="5">
    <source>
        <dbReference type="EMBL" id="SBW00481.1"/>
    </source>
</evidence>
<dbReference type="Pfam" id="PF25917">
    <property type="entry name" value="BSH_RND"/>
    <property type="match status" value="1"/>
</dbReference>
<evidence type="ECO:0000259" key="3">
    <source>
        <dbReference type="Pfam" id="PF25954"/>
    </source>
</evidence>
<dbReference type="Gene3D" id="1.10.287.470">
    <property type="entry name" value="Helix hairpin bin"/>
    <property type="match status" value="1"/>
</dbReference>
<accession>A0A212JM41</accession>
<evidence type="ECO:0000259" key="2">
    <source>
        <dbReference type="Pfam" id="PF25917"/>
    </source>
</evidence>
<dbReference type="SUPFAM" id="SSF111369">
    <property type="entry name" value="HlyD-like secretion proteins"/>
    <property type="match status" value="1"/>
</dbReference>
<feature type="domain" description="YknX-like C-terminal permuted SH3-like" evidence="4">
    <location>
        <begin position="277"/>
        <end position="343"/>
    </location>
</feature>